<keyword evidence="1" id="KW-0472">Membrane</keyword>
<keyword evidence="1" id="KW-1133">Transmembrane helix</keyword>
<sequence>MVNSLAHQSVSRVYENLIKAAGRQVVESSITALFILSGLFFLSLALLKVLRTGNSHFVRSIIVGWFYAMGLFALCGCFLICARIEYIHFFQYGLLAFLAAFLSSSIHGVLWGMTLLGILDEVYNYAFYPFYTSYLDFNDFLLNFAGVMMGILMYCSLFPGKGYYREDFSTRMYGVMFFIASIIFLGLASNRIIMDVKIESKPVTVFVNGAFVFAYNSPSSFWIPLKGGGFFHILHPVEGLILLVLVVTVADQICCRISRSCKAFLTA</sequence>
<feature type="transmembrane region" description="Helical" evidence="1">
    <location>
        <begin position="92"/>
        <end position="119"/>
    </location>
</feature>
<dbReference type="Proteomes" id="UP000199611">
    <property type="component" value="Unassembled WGS sequence"/>
</dbReference>
<feature type="transmembrane region" description="Helical" evidence="1">
    <location>
        <begin position="30"/>
        <end position="50"/>
    </location>
</feature>
<dbReference type="AlphaFoldDB" id="A0A1I4T703"/>
<name>A0A1I4T703_9BACT</name>
<protein>
    <submittedName>
        <fullName evidence="2">Uncharacterized protein</fullName>
    </submittedName>
</protein>
<feature type="transmembrane region" description="Helical" evidence="1">
    <location>
        <begin position="140"/>
        <end position="160"/>
    </location>
</feature>
<evidence type="ECO:0000256" key="1">
    <source>
        <dbReference type="SAM" id="Phobius"/>
    </source>
</evidence>
<keyword evidence="3" id="KW-1185">Reference proteome</keyword>
<evidence type="ECO:0000313" key="2">
    <source>
        <dbReference type="EMBL" id="SFM72479.1"/>
    </source>
</evidence>
<keyword evidence="1" id="KW-0812">Transmembrane</keyword>
<dbReference type="EMBL" id="FOUU01000003">
    <property type="protein sequence ID" value="SFM72479.1"/>
    <property type="molecule type" value="Genomic_DNA"/>
</dbReference>
<gene>
    <name evidence="2" type="ORF">SAMN05660836_01263</name>
</gene>
<organism evidence="2 3">
    <name type="scientific">Thermodesulforhabdus norvegica</name>
    <dbReference type="NCBI Taxonomy" id="39841"/>
    <lineage>
        <taxon>Bacteria</taxon>
        <taxon>Pseudomonadati</taxon>
        <taxon>Thermodesulfobacteriota</taxon>
        <taxon>Syntrophobacteria</taxon>
        <taxon>Syntrophobacterales</taxon>
        <taxon>Thermodesulforhabdaceae</taxon>
        <taxon>Thermodesulforhabdus</taxon>
    </lineage>
</organism>
<feature type="transmembrane region" description="Helical" evidence="1">
    <location>
        <begin position="205"/>
        <end position="223"/>
    </location>
</feature>
<feature type="transmembrane region" description="Helical" evidence="1">
    <location>
        <begin position="62"/>
        <end position="86"/>
    </location>
</feature>
<accession>A0A1I4T703</accession>
<proteinExistence type="predicted"/>
<feature type="transmembrane region" description="Helical" evidence="1">
    <location>
        <begin position="229"/>
        <end position="250"/>
    </location>
</feature>
<evidence type="ECO:0000313" key="3">
    <source>
        <dbReference type="Proteomes" id="UP000199611"/>
    </source>
</evidence>
<reference evidence="2 3" key="1">
    <citation type="submission" date="2016-10" db="EMBL/GenBank/DDBJ databases">
        <authorList>
            <person name="de Groot N.N."/>
        </authorList>
    </citation>
    <scope>NUCLEOTIDE SEQUENCE [LARGE SCALE GENOMIC DNA]</scope>
    <source>
        <strain evidence="2 3">DSM 9990</strain>
    </source>
</reference>
<feature type="transmembrane region" description="Helical" evidence="1">
    <location>
        <begin position="172"/>
        <end position="193"/>
    </location>
</feature>